<protein>
    <recommendedName>
        <fullName evidence="1">Clr5 domain-containing protein</fullName>
    </recommendedName>
</protein>
<dbReference type="EMBL" id="WIGO01000286">
    <property type="protein sequence ID" value="KAF6819432.1"/>
    <property type="molecule type" value="Genomic_DNA"/>
</dbReference>
<dbReference type="AlphaFoldDB" id="A0A8H6JU55"/>
<dbReference type="PANTHER" id="PTHR38788:SF3">
    <property type="entry name" value="CLR5 DOMAIN-CONTAINING PROTEIN"/>
    <property type="match status" value="1"/>
</dbReference>
<sequence length="346" mass="39903">MTLKESVITQPKDQKDWNIYETTIKGLYLGENMPLHEVIEVMRKRHSFHATERIYKRQFLRWKWRKYNAKGYWDSHFNGDQVETPMSRATCKRPARRKQLSKVTARHNNYGVNGRLQASCHSPLLSRTFSSGNRTDSCISELFINLRDLICGNHRQDPGWSESRTSIRAPRTGNLVGNLFYLAGYLYGVNDYCTSGSALRRAFILLDELATNKAIDIYRALFFDIPYNVPEAVLGMYFRHISRLLSIIRGGEPIARMAVLLKRLNSEARFQLFSALGRMHDIEADLYDETRGEVDWKRLEVRFEALLLRELCGVKPAQGHSPLLARLTHRAIQTLGSWDKPSAHGI</sequence>
<feature type="domain" description="Clr5" evidence="1">
    <location>
        <begin position="14"/>
        <end position="66"/>
    </location>
</feature>
<evidence type="ECO:0000259" key="1">
    <source>
        <dbReference type="Pfam" id="PF14420"/>
    </source>
</evidence>
<keyword evidence="3" id="KW-1185">Reference proteome</keyword>
<gene>
    <name evidence="2" type="ORF">CPLU01_13024</name>
</gene>
<dbReference type="Proteomes" id="UP000654918">
    <property type="component" value="Unassembled WGS sequence"/>
</dbReference>
<dbReference type="PANTHER" id="PTHR38788">
    <property type="entry name" value="CLR5 DOMAIN-CONTAINING PROTEIN"/>
    <property type="match status" value="1"/>
</dbReference>
<dbReference type="Pfam" id="PF14420">
    <property type="entry name" value="Clr5"/>
    <property type="match status" value="1"/>
</dbReference>
<comment type="caution">
    <text evidence="2">The sequence shown here is derived from an EMBL/GenBank/DDBJ whole genome shotgun (WGS) entry which is preliminary data.</text>
</comment>
<reference evidence="2" key="1">
    <citation type="journal article" date="2020" name="Phytopathology">
        <title>Genome Sequence Resources of Colletotrichum truncatum, C. plurivorum, C. musicola, and C. sojae: Four Species Pathogenic to Soybean (Glycine max).</title>
        <authorList>
            <person name="Rogerio F."/>
            <person name="Boufleur T.R."/>
            <person name="Ciampi-Guillardi M."/>
            <person name="Sukno S.A."/>
            <person name="Thon M.R."/>
            <person name="Massola Junior N.S."/>
            <person name="Baroncelli R."/>
        </authorList>
    </citation>
    <scope>NUCLEOTIDE SEQUENCE</scope>
    <source>
        <strain evidence="2">LFN00145</strain>
    </source>
</reference>
<accession>A0A8H6JU55</accession>
<name>A0A8H6JU55_9PEZI</name>
<dbReference type="InterPro" id="IPR025676">
    <property type="entry name" value="Clr5_dom"/>
</dbReference>
<evidence type="ECO:0000313" key="3">
    <source>
        <dbReference type="Proteomes" id="UP000654918"/>
    </source>
</evidence>
<proteinExistence type="predicted"/>
<organism evidence="2 3">
    <name type="scientific">Colletotrichum plurivorum</name>
    <dbReference type="NCBI Taxonomy" id="2175906"/>
    <lineage>
        <taxon>Eukaryota</taxon>
        <taxon>Fungi</taxon>
        <taxon>Dikarya</taxon>
        <taxon>Ascomycota</taxon>
        <taxon>Pezizomycotina</taxon>
        <taxon>Sordariomycetes</taxon>
        <taxon>Hypocreomycetidae</taxon>
        <taxon>Glomerellales</taxon>
        <taxon>Glomerellaceae</taxon>
        <taxon>Colletotrichum</taxon>
        <taxon>Colletotrichum orchidearum species complex</taxon>
    </lineage>
</organism>
<evidence type="ECO:0000313" key="2">
    <source>
        <dbReference type="EMBL" id="KAF6819432.1"/>
    </source>
</evidence>